<reference evidence="2" key="1">
    <citation type="journal article" date="2013" name="Genetics">
        <title>The draft genome and transcriptome of Panagrellus redivivus are shaped by the harsh demands of a free-living lifestyle.</title>
        <authorList>
            <person name="Srinivasan J."/>
            <person name="Dillman A.R."/>
            <person name="Macchietto M.G."/>
            <person name="Heikkinen L."/>
            <person name="Lakso M."/>
            <person name="Fracchia K.M."/>
            <person name="Antoshechkin I."/>
            <person name="Mortazavi A."/>
            <person name="Wong G."/>
            <person name="Sternberg P.W."/>
        </authorList>
    </citation>
    <scope>NUCLEOTIDE SEQUENCE [LARGE SCALE GENOMIC DNA]</scope>
    <source>
        <strain evidence="2">MT8872</strain>
    </source>
</reference>
<dbReference type="PANTHER" id="PTHR46672">
    <property type="entry name" value="OS08G0495500 PROTEIN-RELATED"/>
    <property type="match status" value="1"/>
</dbReference>
<feature type="domain" description="BTB" evidence="1">
    <location>
        <begin position="142"/>
        <end position="201"/>
    </location>
</feature>
<accession>A0A7E4W9Q6</accession>
<sequence length="309" mass="34342">MSTFVDVLSTHCPSRRDVLISTIRREVPVGAGVTWSLIVLPCRVGESKFMKAYLSLTGSGATVKGTLIVVNNATNRSEYKNFDFPVTTRQESIMNFLYNDGNPNGFTITMIVTFELMPKSVTTKVAPVMLHEMIDPLKLHCFDAAIRVGENDIKVNRGFLSMISTVFHAMFSRNTAETQTGTVEITDFTANTVNSALEYIYGLPFENKTSVEVTDMLRFYDKYDIQAPITKLEVWLAENLTVESFPDVATYAWLFSHEALQTECGKFYHLNLLVLGCHPDFAKLDPTVIAGVVQAGFEATLEASSVPDC</sequence>
<evidence type="ECO:0000313" key="3">
    <source>
        <dbReference type="WBParaSite" id="Pan_g8096.t1"/>
    </source>
</evidence>
<protein>
    <submittedName>
        <fullName evidence="3">BTB domain-containing protein</fullName>
    </submittedName>
</protein>
<dbReference type="AlphaFoldDB" id="A0A7E4W9Q6"/>
<evidence type="ECO:0000259" key="1">
    <source>
        <dbReference type="PROSITE" id="PS50097"/>
    </source>
</evidence>
<dbReference type="WBParaSite" id="Pan_g8096.t1">
    <property type="protein sequence ID" value="Pan_g8096.t1"/>
    <property type="gene ID" value="Pan_g8096"/>
</dbReference>
<reference evidence="3" key="2">
    <citation type="submission" date="2020-10" db="UniProtKB">
        <authorList>
            <consortium name="WormBaseParasite"/>
        </authorList>
    </citation>
    <scope>IDENTIFICATION</scope>
</reference>
<dbReference type="InterPro" id="IPR011333">
    <property type="entry name" value="SKP1/BTB/POZ_sf"/>
</dbReference>
<organism evidence="2 3">
    <name type="scientific">Panagrellus redivivus</name>
    <name type="common">Microworm</name>
    <dbReference type="NCBI Taxonomy" id="6233"/>
    <lineage>
        <taxon>Eukaryota</taxon>
        <taxon>Metazoa</taxon>
        <taxon>Ecdysozoa</taxon>
        <taxon>Nematoda</taxon>
        <taxon>Chromadorea</taxon>
        <taxon>Rhabditida</taxon>
        <taxon>Tylenchina</taxon>
        <taxon>Panagrolaimomorpha</taxon>
        <taxon>Panagrolaimoidea</taxon>
        <taxon>Panagrolaimidae</taxon>
        <taxon>Panagrellus</taxon>
    </lineage>
</organism>
<dbReference type="SMART" id="SM00225">
    <property type="entry name" value="BTB"/>
    <property type="match status" value="1"/>
</dbReference>
<dbReference type="Pfam" id="PF00651">
    <property type="entry name" value="BTB"/>
    <property type="match status" value="1"/>
</dbReference>
<dbReference type="SUPFAM" id="SSF54695">
    <property type="entry name" value="POZ domain"/>
    <property type="match status" value="1"/>
</dbReference>
<name>A0A7E4W9Q6_PANRE</name>
<dbReference type="CDD" id="cd18186">
    <property type="entry name" value="BTB_POZ_ZBTB_KLHL-like"/>
    <property type="match status" value="1"/>
</dbReference>
<evidence type="ECO:0000313" key="2">
    <source>
        <dbReference type="Proteomes" id="UP000492821"/>
    </source>
</evidence>
<dbReference type="Gene3D" id="3.30.710.10">
    <property type="entry name" value="Potassium Channel Kv1.1, Chain A"/>
    <property type="match status" value="1"/>
</dbReference>
<dbReference type="InterPro" id="IPR000210">
    <property type="entry name" value="BTB/POZ_dom"/>
</dbReference>
<dbReference type="Proteomes" id="UP000492821">
    <property type="component" value="Unassembled WGS sequence"/>
</dbReference>
<dbReference type="InterPro" id="IPR044714">
    <property type="entry name" value="AtSIBP1-like"/>
</dbReference>
<proteinExistence type="predicted"/>
<dbReference type="PROSITE" id="PS50097">
    <property type="entry name" value="BTB"/>
    <property type="match status" value="1"/>
</dbReference>
<keyword evidence="2" id="KW-1185">Reference proteome</keyword>